<evidence type="ECO:0000313" key="2">
    <source>
        <dbReference type="EMBL" id="RKP34263.1"/>
    </source>
</evidence>
<evidence type="ECO:0000313" key="3">
    <source>
        <dbReference type="Proteomes" id="UP000268162"/>
    </source>
</evidence>
<organism evidence="2 3">
    <name type="scientific">Dimargaris cristalligena</name>
    <dbReference type="NCBI Taxonomy" id="215637"/>
    <lineage>
        <taxon>Eukaryota</taxon>
        <taxon>Fungi</taxon>
        <taxon>Fungi incertae sedis</taxon>
        <taxon>Zoopagomycota</taxon>
        <taxon>Kickxellomycotina</taxon>
        <taxon>Dimargaritomycetes</taxon>
        <taxon>Dimargaritales</taxon>
        <taxon>Dimargaritaceae</taxon>
        <taxon>Dimargaris</taxon>
    </lineage>
</organism>
<name>A0A4P9ZM62_9FUNG</name>
<keyword evidence="1" id="KW-0732">Signal</keyword>
<reference evidence="3" key="1">
    <citation type="journal article" date="2018" name="Nat. Microbiol.">
        <title>Leveraging single-cell genomics to expand the fungal tree of life.</title>
        <authorList>
            <person name="Ahrendt S.R."/>
            <person name="Quandt C.A."/>
            <person name="Ciobanu D."/>
            <person name="Clum A."/>
            <person name="Salamov A."/>
            <person name="Andreopoulos B."/>
            <person name="Cheng J.F."/>
            <person name="Woyke T."/>
            <person name="Pelin A."/>
            <person name="Henrissat B."/>
            <person name="Reynolds N.K."/>
            <person name="Benny G.L."/>
            <person name="Smith M.E."/>
            <person name="James T.Y."/>
            <person name="Grigoriev I.V."/>
        </authorList>
    </citation>
    <scope>NUCLEOTIDE SEQUENCE [LARGE SCALE GENOMIC DNA]</scope>
    <source>
        <strain evidence="3">RSA 468</strain>
    </source>
</reference>
<keyword evidence="3" id="KW-1185">Reference proteome</keyword>
<gene>
    <name evidence="2" type="ORF">BJ085DRAFT_31959</name>
</gene>
<dbReference type="Proteomes" id="UP000268162">
    <property type="component" value="Unassembled WGS sequence"/>
</dbReference>
<dbReference type="EMBL" id="ML003281">
    <property type="protein sequence ID" value="RKP34263.1"/>
    <property type="molecule type" value="Genomic_DNA"/>
</dbReference>
<accession>A0A4P9ZM62</accession>
<proteinExistence type="predicted"/>
<feature type="signal peptide" evidence="1">
    <location>
        <begin position="1"/>
        <end position="22"/>
    </location>
</feature>
<protein>
    <submittedName>
        <fullName evidence="2">Uncharacterized protein</fullName>
    </submittedName>
</protein>
<feature type="chain" id="PRO_5020535255" evidence="1">
    <location>
        <begin position="23"/>
        <end position="190"/>
    </location>
</feature>
<sequence length="190" mass="22040">MRLAYPTLFLWVFLLGEWPTSAQDCHAILEQTDNDYCSVIKNTITDPSDQIRQRRRDEFKKRVYNSILGLAGSYYSPAQEAFCQRSFDWLVTKVTSFRLQRSDPALKPLDQIELYDTATDFVLVMQRHEGYHDMVMTELYDKAHLEKELENDTFSQANGATGDAVLGLPLYTNNRQDKTVYDIVHSCHEN</sequence>
<dbReference type="AlphaFoldDB" id="A0A4P9ZM62"/>
<evidence type="ECO:0000256" key="1">
    <source>
        <dbReference type="SAM" id="SignalP"/>
    </source>
</evidence>